<name>A0A371X9X2_9HYPH</name>
<proteinExistence type="predicted"/>
<protein>
    <submittedName>
        <fullName evidence="5">TetR/AcrR family transcriptional regulator</fullName>
    </submittedName>
</protein>
<dbReference type="Pfam" id="PF00440">
    <property type="entry name" value="TetR_N"/>
    <property type="match status" value="1"/>
</dbReference>
<feature type="region of interest" description="Disordered" evidence="3">
    <location>
        <begin position="1"/>
        <end position="20"/>
    </location>
</feature>
<dbReference type="Pfam" id="PF13972">
    <property type="entry name" value="TetR"/>
    <property type="match status" value="1"/>
</dbReference>
<dbReference type="RefSeq" id="WP_116681269.1">
    <property type="nucleotide sequence ID" value="NZ_QURL01000001.1"/>
</dbReference>
<dbReference type="PRINTS" id="PR00455">
    <property type="entry name" value="HTHTETR"/>
</dbReference>
<dbReference type="GO" id="GO:0000976">
    <property type="term" value="F:transcription cis-regulatory region binding"/>
    <property type="evidence" value="ECO:0007669"/>
    <property type="project" value="TreeGrafter"/>
</dbReference>
<organism evidence="5 6">
    <name type="scientific">Fulvimarina endophytica</name>
    <dbReference type="NCBI Taxonomy" id="2293836"/>
    <lineage>
        <taxon>Bacteria</taxon>
        <taxon>Pseudomonadati</taxon>
        <taxon>Pseudomonadota</taxon>
        <taxon>Alphaproteobacteria</taxon>
        <taxon>Hyphomicrobiales</taxon>
        <taxon>Aurantimonadaceae</taxon>
        <taxon>Fulvimarina</taxon>
    </lineage>
</organism>
<dbReference type="GO" id="GO:0003700">
    <property type="term" value="F:DNA-binding transcription factor activity"/>
    <property type="evidence" value="ECO:0007669"/>
    <property type="project" value="TreeGrafter"/>
</dbReference>
<comment type="caution">
    <text evidence="5">The sequence shown here is derived from an EMBL/GenBank/DDBJ whole genome shotgun (WGS) entry which is preliminary data.</text>
</comment>
<dbReference type="PANTHER" id="PTHR30055:SF223">
    <property type="entry name" value="HTH-TYPE TRANSCRIPTIONAL REGULATOR UIDR"/>
    <property type="match status" value="1"/>
</dbReference>
<dbReference type="Gene3D" id="1.10.357.10">
    <property type="entry name" value="Tetracycline Repressor, domain 2"/>
    <property type="match status" value="1"/>
</dbReference>
<dbReference type="SUPFAM" id="SSF46689">
    <property type="entry name" value="Homeodomain-like"/>
    <property type="match status" value="1"/>
</dbReference>
<dbReference type="AlphaFoldDB" id="A0A371X9X2"/>
<gene>
    <name evidence="5" type="ORF">DYI37_00635</name>
</gene>
<evidence type="ECO:0000313" key="6">
    <source>
        <dbReference type="Proteomes" id="UP000264310"/>
    </source>
</evidence>
<dbReference type="InterPro" id="IPR001647">
    <property type="entry name" value="HTH_TetR"/>
</dbReference>
<dbReference type="InterPro" id="IPR025722">
    <property type="entry name" value="TetR"/>
</dbReference>
<feature type="compositionally biased region" description="Low complexity" evidence="3">
    <location>
        <begin position="1"/>
        <end position="16"/>
    </location>
</feature>
<feature type="domain" description="HTH tetR-type" evidence="4">
    <location>
        <begin position="19"/>
        <end position="79"/>
    </location>
</feature>
<dbReference type="PANTHER" id="PTHR30055">
    <property type="entry name" value="HTH-TYPE TRANSCRIPTIONAL REGULATOR RUTR"/>
    <property type="match status" value="1"/>
</dbReference>
<dbReference type="PROSITE" id="PS50977">
    <property type="entry name" value="HTH_TETR_2"/>
    <property type="match status" value="1"/>
</dbReference>
<keyword evidence="6" id="KW-1185">Reference proteome</keyword>
<accession>A0A371X9X2</accession>
<reference evidence="5 6" key="1">
    <citation type="submission" date="2018-08" db="EMBL/GenBank/DDBJ databases">
        <title>Fulvimarina sp. 85, whole genome shotgun sequence.</title>
        <authorList>
            <person name="Tuo L."/>
        </authorList>
    </citation>
    <scope>NUCLEOTIDE SEQUENCE [LARGE SCALE GENOMIC DNA]</scope>
    <source>
        <strain evidence="5 6">85</strain>
    </source>
</reference>
<evidence type="ECO:0000259" key="4">
    <source>
        <dbReference type="PROSITE" id="PS50977"/>
    </source>
</evidence>
<feature type="DNA-binding region" description="H-T-H motif" evidence="2">
    <location>
        <begin position="42"/>
        <end position="61"/>
    </location>
</feature>
<evidence type="ECO:0000313" key="5">
    <source>
        <dbReference type="EMBL" id="RFC66019.1"/>
    </source>
</evidence>
<dbReference type="OrthoDB" id="9811084at2"/>
<evidence type="ECO:0000256" key="2">
    <source>
        <dbReference type="PROSITE-ProRule" id="PRU00335"/>
    </source>
</evidence>
<keyword evidence="1 2" id="KW-0238">DNA-binding</keyword>
<dbReference type="EMBL" id="QURL01000001">
    <property type="protein sequence ID" value="RFC66019.1"/>
    <property type="molecule type" value="Genomic_DNA"/>
</dbReference>
<dbReference type="InterPro" id="IPR050109">
    <property type="entry name" value="HTH-type_TetR-like_transc_reg"/>
</dbReference>
<evidence type="ECO:0000256" key="1">
    <source>
        <dbReference type="ARBA" id="ARBA00023125"/>
    </source>
</evidence>
<evidence type="ECO:0000256" key="3">
    <source>
        <dbReference type="SAM" id="MobiDB-lite"/>
    </source>
</evidence>
<sequence>MSLARPSPRRSATTPRPRTKTRERILDVCRELFNARGPASVTTAEIARSLGINEGNLYYHFKRKEDVLEALFDRFSDELLRTAVVPQEDQAAVERYRAYLTGWFRIMWEWRFFYRDGAAVFRLAPALRSRLREVSDEGLLLTRKAVVDMERGGLIAIPEERIDRTIVNAWIIATYWIDHLRSRHGIEEPTREQIDEGAAQIMSLFAPYLTEAGRELSAPHA</sequence>
<dbReference type="InterPro" id="IPR009057">
    <property type="entry name" value="Homeodomain-like_sf"/>
</dbReference>
<dbReference type="Proteomes" id="UP000264310">
    <property type="component" value="Unassembled WGS sequence"/>
</dbReference>